<keyword evidence="4 10" id="KW-0812">Transmembrane</keyword>
<evidence type="ECO:0000256" key="7">
    <source>
        <dbReference type="ARBA" id="ARBA00023128"/>
    </source>
</evidence>
<sequence length="561" mass="60595">MGLTYMSGLASGLTCSRSGAKNLGMSERCGNVTTTSAMTSLFPSSASPLSSSSSTTYHSSDAASPTGSKWPVLRNAVKAASAVKEKSKDKASESLSVSTPQSSASAALARSFVLFAGFLFRRPSKLFKPNRVDTWAGLRSLAISSDQTLSPSFIRDLLRRKSGVIALTLTLLPPMMVNATLGFLLFTSHSLLSLGLARLQFFQRKDDQEEGDEKESLLVDHETAGEEYPLTRAEGERAGAKEEKITLETLMRGPSVIPNHPTLLSALAGAGAGLVQGAAFTPVENVVRFLHQSTSSLTLLFARLTRLPMPNVPPAFDASQPATPLQAIRNLFSSEAWRKNPSWWTGWRWAIARDALSYSCFFAAFDMTRRVSLRVKALFGGNIEKDWDSFLVIGFPSDADLSGRSIPVPSNDVNAETKPSVPTIARVAQATTIVTGGILASLLAEVVGRPFRACQRIMQLDSQTGTAARIQARTSTATNAQGIPRFAATRPNPIIQTFRTKGLHPFLYPDNPPPTATKPIESALARDGRMKRVMKRMGWRLAAVGPWGFGFLVWAWVGGEV</sequence>
<keyword evidence="6 10" id="KW-1133">Transmembrane helix</keyword>
<evidence type="ECO:0000256" key="8">
    <source>
        <dbReference type="ARBA" id="ARBA00023136"/>
    </source>
</evidence>
<dbReference type="GO" id="GO:0022857">
    <property type="term" value="F:transmembrane transporter activity"/>
    <property type="evidence" value="ECO:0007669"/>
    <property type="project" value="TreeGrafter"/>
</dbReference>
<dbReference type="Proteomes" id="UP001388673">
    <property type="component" value="Unassembled WGS sequence"/>
</dbReference>
<evidence type="ECO:0000313" key="12">
    <source>
        <dbReference type="Proteomes" id="UP001388673"/>
    </source>
</evidence>
<protein>
    <submittedName>
        <fullName evidence="11">Uncharacterized protein</fullName>
    </submittedName>
</protein>
<dbReference type="InterPro" id="IPR050567">
    <property type="entry name" value="Mitochondrial_Carrier"/>
</dbReference>
<reference evidence="11 12" key="1">
    <citation type="journal article" date="2024" name="bioRxiv">
        <title>Comparative genomics of Cryptococcus and Kwoniella reveals pathogenesis evolution and contrasting karyotype dynamics via intercentromeric recombination or chromosome fusion.</title>
        <authorList>
            <person name="Coelho M.A."/>
            <person name="David-Palma M."/>
            <person name="Shea T."/>
            <person name="Bowers K."/>
            <person name="McGinley-Smith S."/>
            <person name="Mohammad A.W."/>
            <person name="Gnirke A."/>
            <person name="Yurkov A.M."/>
            <person name="Nowrousian M."/>
            <person name="Sun S."/>
            <person name="Cuomo C.A."/>
            <person name="Heitman J."/>
        </authorList>
    </citation>
    <scope>NUCLEOTIDE SEQUENCE [LARGE SCALE GENOMIC DNA]</scope>
    <source>
        <strain evidence="11 12">CBS 13917</strain>
    </source>
</reference>
<dbReference type="PANTHER" id="PTHR45624:SF9">
    <property type="entry name" value="CARRIER PROTEIN, PUTATIVE (AFU_ORTHOLOGUE AFUA_4G06390)-RELATED"/>
    <property type="match status" value="1"/>
</dbReference>
<evidence type="ECO:0000313" key="11">
    <source>
        <dbReference type="EMBL" id="KAK8844625.1"/>
    </source>
</evidence>
<proteinExistence type="inferred from homology"/>
<feature type="region of interest" description="Disordered" evidence="9">
    <location>
        <begin position="41"/>
        <end position="67"/>
    </location>
</feature>
<evidence type="ECO:0000256" key="4">
    <source>
        <dbReference type="ARBA" id="ARBA00022692"/>
    </source>
</evidence>
<evidence type="ECO:0000256" key="1">
    <source>
        <dbReference type="ARBA" id="ARBA00004225"/>
    </source>
</evidence>
<evidence type="ECO:0000256" key="6">
    <source>
        <dbReference type="ARBA" id="ARBA00022989"/>
    </source>
</evidence>
<organism evidence="11 12">
    <name type="scientific">Kwoniella newhampshirensis</name>
    <dbReference type="NCBI Taxonomy" id="1651941"/>
    <lineage>
        <taxon>Eukaryota</taxon>
        <taxon>Fungi</taxon>
        <taxon>Dikarya</taxon>
        <taxon>Basidiomycota</taxon>
        <taxon>Agaricomycotina</taxon>
        <taxon>Tremellomycetes</taxon>
        <taxon>Tremellales</taxon>
        <taxon>Cryptococcaceae</taxon>
        <taxon>Kwoniella</taxon>
    </lineage>
</organism>
<dbReference type="SUPFAM" id="SSF103506">
    <property type="entry name" value="Mitochondrial carrier"/>
    <property type="match status" value="1"/>
</dbReference>
<dbReference type="GeneID" id="92183730"/>
<evidence type="ECO:0000256" key="5">
    <source>
        <dbReference type="ARBA" id="ARBA00022737"/>
    </source>
</evidence>
<dbReference type="GO" id="GO:0031966">
    <property type="term" value="C:mitochondrial membrane"/>
    <property type="evidence" value="ECO:0007669"/>
    <property type="project" value="UniProtKB-SubCell"/>
</dbReference>
<keyword evidence="8 10" id="KW-0472">Membrane</keyword>
<keyword evidence="12" id="KW-1185">Reference proteome</keyword>
<evidence type="ECO:0000256" key="9">
    <source>
        <dbReference type="SAM" id="MobiDB-lite"/>
    </source>
</evidence>
<feature type="compositionally biased region" description="Low complexity" evidence="9">
    <location>
        <begin position="41"/>
        <end position="64"/>
    </location>
</feature>
<dbReference type="InterPro" id="IPR023395">
    <property type="entry name" value="MCP_dom_sf"/>
</dbReference>
<name>A0AAW0YTV3_9TREE</name>
<dbReference type="EMBL" id="JBCAWK010000013">
    <property type="protein sequence ID" value="KAK8844625.1"/>
    <property type="molecule type" value="Genomic_DNA"/>
</dbReference>
<evidence type="ECO:0000256" key="2">
    <source>
        <dbReference type="ARBA" id="ARBA00006375"/>
    </source>
</evidence>
<accession>A0AAW0YTV3</accession>
<keyword evidence="7" id="KW-0496">Mitochondrion</keyword>
<evidence type="ECO:0000256" key="3">
    <source>
        <dbReference type="ARBA" id="ARBA00022448"/>
    </source>
</evidence>
<dbReference type="PANTHER" id="PTHR45624">
    <property type="entry name" value="MITOCHONDRIAL BASIC AMINO ACIDS TRANSPORTER-RELATED"/>
    <property type="match status" value="1"/>
</dbReference>
<keyword evidence="3" id="KW-0813">Transport</keyword>
<dbReference type="KEGG" id="kne:92183730"/>
<evidence type="ECO:0000256" key="10">
    <source>
        <dbReference type="SAM" id="Phobius"/>
    </source>
</evidence>
<feature type="transmembrane region" description="Helical" evidence="10">
    <location>
        <begin position="539"/>
        <end position="557"/>
    </location>
</feature>
<comment type="caution">
    <text evidence="11">The sequence shown here is derived from an EMBL/GenBank/DDBJ whole genome shotgun (WGS) entry which is preliminary data.</text>
</comment>
<comment type="similarity">
    <text evidence="2">Belongs to the mitochondrial carrier (TC 2.A.29) family.</text>
</comment>
<dbReference type="AlphaFoldDB" id="A0AAW0YTV3"/>
<comment type="subcellular location">
    <subcellularLocation>
        <location evidence="1">Mitochondrion membrane</location>
        <topology evidence="1">Multi-pass membrane protein</topology>
    </subcellularLocation>
</comment>
<dbReference type="RefSeq" id="XP_066799849.1">
    <property type="nucleotide sequence ID" value="XM_066949555.1"/>
</dbReference>
<dbReference type="Gene3D" id="1.50.40.10">
    <property type="entry name" value="Mitochondrial carrier domain"/>
    <property type="match status" value="1"/>
</dbReference>
<keyword evidence="5" id="KW-0677">Repeat</keyword>
<feature type="transmembrane region" description="Helical" evidence="10">
    <location>
        <begin position="164"/>
        <end position="186"/>
    </location>
</feature>
<gene>
    <name evidence="11" type="ORF">IAR55_006472</name>
</gene>